<name>A0ABY6Q115_9ACTN</name>
<evidence type="ECO:0000313" key="2">
    <source>
        <dbReference type="EMBL" id="UZK57970.1"/>
    </source>
</evidence>
<feature type="region of interest" description="Disordered" evidence="1">
    <location>
        <begin position="26"/>
        <end position="56"/>
    </location>
</feature>
<keyword evidence="3" id="KW-1185">Reference proteome</keyword>
<dbReference type="EMBL" id="CP098740">
    <property type="protein sequence ID" value="UZK57970.1"/>
    <property type="molecule type" value="Genomic_DNA"/>
</dbReference>
<accession>A0ABY6Q115</accession>
<gene>
    <name evidence="2" type="ORF">NEH16_31240</name>
</gene>
<protein>
    <submittedName>
        <fullName evidence="2">Uncharacterized protein</fullName>
    </submittedName>
</protein>
<dbReference type="RefSeq" id="WP_265546488.1">
    <property type="nucleotide sequence ID" value="NZ_CP098740.1"/>
</dbReference>
<evidence type="ECO:0000313" key="3">
    <source>
        <dbReference type="Proteomes" id="UP001164963"/>
    </source>
</evidence>
<sequence length="154" mass="16155">MAGRDHRGVYRLGGGFLPSLPAAATTPTAAAKPAPSTPGGGVHSPDTKFGEGWKSSQDRAVTSAADTGGFKLLVSDGSHAYAWKTAAVLSEPGLPADSFLSGAFSEIVWKWLATVRFVAMVLAVREVLLQLEELIFLSTSEIRVVSVQEDGNVI</sequence>
<organism evidence="2 3">
    <name type="scientific">Streptomyces drozdowiczii</name>
    <dbReference type="NCBI Taxonomy" id="202862"/>
    <lineage>
        <taxon>Bacteria</taxon>
        <taxon>Bacillati</taxon>
        <taxon>Actinomycetota</taxon>
        <taxon>Actinomycetes</taxon>
        <taxon>Kitasatosporales</taxon>
        <taxon>Streptomycetaceae</taxon>
        <taxon>Streptomyces</taxon>
    </lineage>
</organism>
<reference evidence="2" key="1">
    <citation type="journal article" date="2022" name="Front. Microbiol.">
        <title>Mirubactin C rescues the lethal effect of cell wall biosynthesis mutations in Bacillus subtilis.</title>
        <authorList>
            <person name="Kepplinger B."/>
            <person name="Wen X."/>
            <person name="Tyler A.R."/>
            <person name="Kim B.Y."/>
            <person name="Brown J."/>
            <person name="Banks P."/>
            <person name="Dashti Y."/>
            <person name="Mackenzie E.S."/>
            <person name="Wills C."/>
            <person name="Kawai Y."/>
            <person name="Waldron K.J."/>
            <person name="Allenby N.E.E."/>
            <person name="Wu L.J."/>
            <person name="Hall M.J."/>
            <person name="Errington J."/>
        </authorList>
    </citation>
    <scope>NUCLEOTIDE SEQUENCE</scope>
    <source>
        <strain evidence="2">MDA8-470</strain>
    </source>
</reference>
<dbReference type="Proteomes" id="UP001164963">
    <property type="component" value="Chromosome"/>
</dbReference>
<evidence type="ECO:0000256" key="1">
    <source>
        <dbReference type="SAM" id="MobiDB-lite"/>
    </source>
</evidence>
<proteinExistence type="predicted"/>